<dbReference type="AlphaFoldDB" id="A0A1H9M3Z0"/>
<dbReference type="Proteomes" id="UP000199352">
    <property type="component" value="Unassembled WGS sequence"/>
</dbReference>
<proteinExistence type="predicted"/>
<evidence type="ECO:0000313" key="2">
    <source>
        <dbReference type="EMBL" id="SER18249.1"/>
    </source>
</evidence>
<feature type="domain" description="DUF6891" evidence="1">
    <location>
        <begin position="122"/>
        <end position="303"/>
    </location>
</feature>
<dbReference type="Pfam" id="PF21831">
    <property type="entry name" value="DUF6891"/>
    <property type="match status" value="1"/>
</dbReference>
<dbReference type="OrthoDB" id="5515732at2"/>
<name>A0A1H9M3Z0_9PSEU</name>
<gene>
    <name evidence="2" type="ORF">SAMN05216188_108234</name>
</gene>
<evidence type="ECO:0000313" key="3">
    <source>
        <dbReference type="Proteomes" id="UP000199352"/>
    </source>
</evidence>
<protein>
    <recommendedName>
        <fullName evidence="1">DUF6891 domain-containing protein</fullName>
    </recommendedName>
</protein>
<dbReference type="InterPro" id="IPR054186">
    <property type="entry name" value="DUF6891"/>
</dbReference>
<sequence length="305" mass="33123">MLEIVVRTEGGERHVRVPAGELAGLVRRIGAEADRFLVVQRIPDLPDVFVQVWHETGGDYAIEHRDGAADRHFEAVADGPGAVAAAITGWARREAGWDSGLTWSVLDVGPAPEVPPLDLGEDEREVLERRVREVLAGGYASRAELAELAEEYLVTEERRPVSREQAVVLADRLWRERVAEQASWQGETDPERISRAFAALRRARITARENFTCCRACGQAGIGGEGGPDARGFVYFHAQCTDAAVAGHGLTLLYGGFDGSPGTTAAIGDEVVAALEAAGLRAEWNRDPGRSITVTPLDWRRRLVG</sequence>
<keyword evidence="3" id="KW-1185">Reference proteome</keyword>
<dbReference type="STRING" id="402600.SAMN05216188_108234"/>
<reference evidence="3" key="1">
    <citation type="submission" date="2016-10" db="EMBL/GenBank/DDBJ databases">
        <authorList>
            <person name="Varghese N."/>
            <person name="Submissions S."/>
        </authorList>
    </citation>
    <scope>NUCLEOTIDE SEQUENCE [LARGE SCALE GENOMIC DNA]</scope>
    <source>
        <strain evidence="3">CGMCC 4.3525</strain>
    </source>
</reference>
<dbReference type="EMBL" id="FOFR01000008">
    <property type="protein sequence ID" value="SER18249.1"/>
    <property type="molecule type" value="Genomic_DNA"/>
</dbReference>
<dbReference type="RefSeq" id="WP_089952616.1">
    <property type="nucleotide sequence ID" value="NZ_FOFR01000008.1"/>
</dbReference>
<accession>A0A1H9M3Z0</accession>
<organism evidence="2 3">
    <name type="scientific">Lentzea xinjiangensis</name>
    <dbReference type="NCBI Taxonomy" id="402600"/>
    <lineage>
        <taxon>Bacteria</taxon>
        <taxon>Bacillati</taxon>
        <taxon>Actinomycetota</taxon>
        <taxon>Actinomycetes</taxon>
        <taxon>Pseudonocardiales</taxon>
        <taxon>Pseudonocardiaceae</taxon>
        <taxon>Lentzea</taxon>
    </lineage>
</organism>
<evidence type="ECO:0000259" key="1">
    <source>
        <dbReference type="Pfam" id="PF21831"/>
    </source>
</evidence>